<dbReference type="EMBL" id="CADCXU010028163">
    <property type="protein sequence ID" value="CAB0014661.1"/>
    <property type="molecule type" value="Genomic_DNA"/>
</dbReference>
<name>A0A6H5HAF7_9HEMI</name>
<evidence type="ECO:0000313" key="2">
    <source>
        <dbReference type="Proteomes" id="UP000479000"/>
    </source>
</evidence>
<organism evidence="1 2">
    <name type="scientific">Nesidiocoris tenuis</name>
    <dbReference type="NCBI Taxonomy" id="355587"/>
    <lineage>
        <taxon>Eukaryota</taxon>
        <taxon>Metazoa</taxon>
        <taxon>Ecdysozoa</taxon>
        <taxon>Arthropoda</taxon>
        <taxon>Hexapoda</taxon>
        <taxon>Insecta</taxon>
        <taxon>Pterygota</taxon>
        <taxon>Neoptera</taxon>
        <taxon>Paraneoptera</taxon>
        <taxon>Hemiptera</taxon>
        <taxon>Heteroptera</taxon>
        <taxon>Panheteroptera</taxon>
        <taxon>Cimicomorpha</taxon>
        <taxon>Miridae</taxon>
        <taxon>Dicyphina</taxon>
        <taxon>Nesidiocoris</taxon>
    </lineage>
</organism>
<accession>A0A6H5HAF7</accession>
<feature type="non-terminal residue" evidence="1">
    <location>
        <position position="136"/>
    </location>
</feature>
<gene>
    <name evidence="1" type="ORF">NTEN_LOCUS19074</name>
</gene>
<sequence length="136" mass="15527">MSQECLRTVGKASRSHVAKRNWSSESTSPCWCNSSQIRFRQQQNAEKECPIKTSALCASNNIGFFYILHAKDWRDRSYLSGQFKKCEKNVFLPGFQICPSLYFKSVVGTDGIFYCAQSFLILHQEGKTQQKRPVGT</sequence>
<evidence type="ECO:0000313" key="1">
    <source>
        <dbReference type="EMBL" id="CAB0014661.1"/>
    </source>
</evidence>
<protein>
    <submittedName>
        <fullName evidence="1">Uncharacterized protein</fullName>
    </submittedName>
</protein>
<keyword evidence="2" id="KW-1185">Reference proteome</keyword>
<dbReference type="Proteomes" id="UP000479000">
    <property type="component" value="Unassembled WGS sequence"/>
</dbReference>
<dbReference type="AlphaFoldDB" id="A0A6H5HAF7"/>
<reference evidence="1 2" key="1">
    <citation type="submission" date="2020-02" db="EMBL/GenBank/DDBJ databases">
        <authorList>
            <person name="Ferguson B K."/>
        </authorList>
    </citation>
    <scope>NUCLEOTIDE SEQUENCE [LARGE SCALE GENOMIC DNA]</scope>
</reference>
<proteinExistence type="predicted"/>